<protein>
    <submittedName>
        <fullName evidence="2">LON peptidase substrate-binding domain-containing protein</fullName>
    </submittedName>
</protein>
<accession>A0ABU3BMG9</accession>
<dbReference type="InterPro" id="IPR015947">
    <property type="entry name" value="PUA-like_sf"/>
</dbReference>
<dbReference type="Gene3D" id="2.30.130.40">
    <property type="entry name" value="LON domain-like"/>
    <property type="match status" value="1"/>
</dbReference>
<dbReference type="SUPFAM" id="SSF88697">
    <property type="entry name" value="PUA domain-like"/>
    <property type="match status" value="1"/>
</dbReference>
<organism evidence="2 3">
    <name type="scientific">Rubrivirga litoralis</name>
    <dbReference type="NCBI Taxonomy" id="3075598"/>
    <lineage>
        <taxon>Bacteria</taxon>
        <taxon>Pseudomonadati</taxon>
        <taxon>Rhodothermota</taxon>
        <taxon>Rhodothermia</taxon>
        <taxon>Rhodothermales</taxon>
        <taxon>Rubricoccaceae</taxon>
        <taxon>Rubrivirga</taxon>
    </lineage>
</organism>
<dbReference type="PANTHER" id="PTHR46732">
    <property type="entry name" value="ATP-DEPENDENT PROTEASE LA (LON) DOMAIN PROTEIN"/>
    <property type="match status" value="1"/>
</dbReference>
<dbReference type="SMART" id="SM00464">
    <property type="entry name" value="LON"/>
    <property type="match status" value="1"/>
</dbReference>
<dbReference type="Proteomes" id="UP001267426">
    <property type="component" value="Unassembled WGS sequence"/>
</dbReference>
<dbReference type="InterPro" id="IPR003111">
    <property type="entry name" value="Lon_prtase_N"/>
</dbReference>
<keyword evidence="3" id="KW-1185">Reference proteome</keyword>
<comment type="caution">
    <text evidence="2">The sequence shown here is derived from an EMBL/GenBank/DDBJ whole genome shotgun (WGS) entry which is preliminary data.</text>
</comment>
<dbReference type="RefSeq" id="WP_311661607.1">
    <property type="nucleotide sequence ID" value="NZ_JAVRHT010000002.1"/>
</dbReference>
<name>A0ABU3BMG9_9BACT</name>
<evidence type="ECO:0000259" key="1">
    <source>
        <dbReference type="PROSITE" id="PS51787"/>
    </source>
</evidence>
<dbReference type="EMBL" id="JAVRHT010000002">
    <property type="protein sequence ID" value="MDT0630483.1"/>
    <property type="molecule type" value="Genomic_DNA"/>
</dbReference>
<feature type="domain" description="Lon N-terminal" evidence="1">
    <location>
        <begin position="6"/>
        <end position="184"/>
    </location>
</feature>
<evidence type="ECO:0000313" key="2">
    <source>
        <dbReference type="EMBL" id="MDT0630483.1"/>
    </source>
</evidence>
<dbReference type="PROSITE" id="PS51787">
    <property type="entry name" value="LON_N"/>
    <property type="match status" value="1"/>
</dbReference>
<gene>
    <name evidence="2" type="ORF">RM540_01875</name>
</gene>
<proteinExistence type="predicted"/>
<dbReference type="Pfam" id="PF02190">
    <property type="entry name" value="LON_substr_bdg"/>
    <property type="match status" value="1"/>
</dbReference>
<reference evidence="2 3" key="1">
    <citation type="submission" date="2023-09" db="EMBL/GenBank/DDBJ databases">
        <authorList>
            <person name="Rey-Velasco X."/>
        </authorList>
    </citation>
    <scope>NUCLEOTIDE SEQUENCE [LARGE SCALE GENOMIC DNA]</scope>
    <source>
        <strain evidence="2 3">F394</strain>
    </source>
</reference>
<sequence>MPDDRLPLFPLGLVLLPGEPVPLHIFEPRYREMVRVCLDGDQPFGVVYASETALAAVGSAARIADVTTTYDDGRLDIVAVGESRFRVVEVHRDQSYLTADVERVEDEAEDDDSKARQRAIARHMRLLEMAGEEPRIDRYNGVDSVSFMIGRNAGLDLDDKQRLLEMQTEEARIRYLADHLGSLLVRLKQVRELRDLARGDGHAEGFPDLGGDG</sequence>
<dbReference type="PANTHER" id="PTHR46732:SF8">
    <property type="entry name" value="ATP-DEPENDENT PROTEASE LA (LON) DOMAIN PROTEIN"/>
    <property type="match status" value="1"/>
</dbReference>
<dbReference type="InterPro" id="IPR046336">
    <property type="entry name" value="Lon_prtase_N_sf"/>
</dbReference>
<evidence type="ECO:0000313" key="3">
    <source>
        <dbReference type="Proteomes" id="UP001267426"/>
    </source>
</evidence>